<dbReference type="EMBL" id="CP000855">
    <property type="protein sequence ID" value="ACJ16119.1"/>
    <property type="molecule type" value="Genomic_DNA"/>
</dbReference>
<sequence>MIYENVKKVEIKVVNGVITIEGWDENFAEVDYTVHGEVEVIIEQLEDKLVIEEKPKGMPLNLRNKSGWAKIEIMIPKSAVIAAKNVNGTPPG</sequence>
<dbReference type="GeneID" id="70691880"/>
<reference evidence="1 2" key="1">
    <citation type="journal article" date="2008" name="J. Bacteriol.">
        <title>The complete genome sequence of Thermococcus onnurineus NA1 reveals a mixed heterotrophic and carboxydotrophic metabolism.</title>
        <authorList>
            <person name="Lee H.S."/>
            <person name="Kang S.G."/>
            <person name="Bae S.S."/>
            <person name="Lim J.K."/>
            <person name="Cho Y."/>
            <person name="Kim Y.J."/>
            <person name="Jeon J.H."/>
            <person name="Cha S.S."/>
            <person name="Kwon K.K."/>
            <person name="Kim H.T."/>
            <person name="Park C.J."/>
            <person name="Lee H.W."/>
            <person name="Kim S.I."/>
            <person name="Chun J."/>
            <person name="Colwell R.R."/>
            <person name="Kim S.J."/>
            <person name="Lee J.H."/>
        </authorList>
    </citation>
    <scope>NUCLEOTIDE SEQUENCE [LARGE SCALE GENOMIC DNA]</scope>
    <source>
        <strain evidence="1 2">NA1</strain>
    </source>
</reference>
<proteinExistence type="predicted"/>
<dbReference type="KEGG" id="ton:TON_0632"/>
<dbReference type="Proteomes" id="UP000002727">
    <property type="component" value="Chromosome"/>
</dbReference>
<name>B6YUT3_THEON</name>
<evidence type="ECO:0000313" key="2">
    <source>
        <dbReference type="Proteomes" id="UP000002727"/>
    </source>
</evidence>
<dbReference type="AlphaFoldDB" id="B6YUT3"/>
<dbReference type="RefSeq" id="WP_012571591.1">
    <property type="nucleotide sequence ID" value="NC_011529.1"/>
</dbReference>
<keyword evidence="2" id="KW-1185">Reference proteome</keyword>
<evidence type="ECO:0000313" key="1">
    <source>
        <dbReference type="EMBL" id="ACJ16119.1"/>
    </source>
</evidence>
<dbReference type="STRING" id="523850.TON_0632"/>
<dbReference type="PATRIC" id="fig|523850.10.peg.633"/>
<protein>
    <submittedName>
        <fullName evidence="1">Uncharacterized protein</fullName>
    </submittedName>
</protein>
<gene>
    <name evidence="1" type="ordered locus">TON_0632</name>
</gene>
<dbReference type="eggNOG" id="arCOG03825">
    <property type="taxonomic scope" value="Archaea"/>
</dbReference>
<organism evidence="1 2">
    <name type="scientific">Thermococcus onnurineus (strain NA1)</name>
    <dbReference type="NCBI Taxonomy" id="523850"/>
    <lineage>
        <taxon>Archaea</taxon>
        <taxon>Methanobacteriati</taxon>
        <taxon>Methanobacteriota</taxon>
        <taxon>Thermococci</taxon>
        <taxon>Thermococcales</taxon>
        <taxon>Thermococcaceae</taxon>
        <taxon>Thermococcus</taxon>
    </lineage>
</organism>
<accession>B6YUT3</accession>
<dbReference type="HOGENOM" id="CLU_2406511_0_0_2"/>